<feature type="transmembrane region" description="Helical" evidence="1">
    <location>
        <begin position="34"/>
        <end position="57"/>
    </location>
</feature>
<organism evidence="2 3">
    <name type="scientific">Botryotinia fuckeliana (strain B05.10)</name>
    <name type="common">Noble rot fungus</name>
    <name type="synonym">Botrytis cinerea</name>
    <dbReference type="NCBI Taxonomy" id="332648"/>
    <lineage>
        <taxon>Eukaryota</taxon>
        <taxon>Fungi</taxon>
        <taxon>Dikarya</taxon>
        <taxon>Ascomycota</taxon>
        <taxon>Pezizomycotina</taxon>
        <taxon>Leotiomycetes</taxon>
        <taxon>Helotiales</taxon>
        <taxon>Sclerotiniaceae</taxon>
        <taxon>Botrytis</taxon>
    </lineage>
</organism>
<dbReference type="EMBL" id="CP009820">
    <property type="protein sequence ID" value="ATZ58771.1"/>
    <property type="molecule type" value="Genomic_DNA"/>
</dbReference>
<evidence type="ECO:0000313" key="3">
    <source>
        <dbReference type="Proteomes" id="UP000001798"/>
    </source>
</evidence>
<dbReference type="Proteomes" id="UP000001798">
    <property type="component" value="Chromosome 16"/>
</dbReference>
<reference evidence="2 3" key="1">
    <citation type="journal article" date="2011" name="PLoS Genet.">
        <title>Genomic analysis of the necrotrophic fungal pathogens Sclerotinia sclerotiorum and Botrytis cinerea.</title>
        <authorList>
            <person name="Amselem J."/>
            <person name="Cuomo C.A."/>
            <person name="van Kan J.A."/>
            <person name="Viaud M."/>
            <person name="Benito E.P."/>
            <person name="Couloux A."/>
            <person name="Coutinho P.M."/>
            <person name="de Vries R.P."/>
            <person name="Dyer P.S."/>
            <person name="Fillinger S."/>
            <person name="Fournier E."/>
            <person name="Gout L."/>
            <person name="Hahn M."/>
            <person name="Kohn L."/>
            <person name="Lapalu N."/>
            <person name="Plummer K.M."/>
            <person name="Pradier J.M."/>
            <person name="Quevillon E."/>
            <person name="Sharon A."/>
            <person name="Simon A."/>
            <person name="ten Have A."/>
            <person name="Tudzynski B."/>
            <person name="Tudzynski P."/>
            <person name="Wincker P."/>
            <person name="Andrew M."/>
            <person name="Anthouard V."/>
            <person name="Beever R.E."/>
            <person name="Beffa R."/>
            <person name="Benoit I."/>
            <person name="Bouzid O."/>
            <person name="Brault B."/>
            <person name="Chen Z."/>
            <person name="Choquer M."/>
            <person name="Collemare J."/>
            <person name="Cotton P."/>
            <person name="Danchin E.G."/>
            <person name="Da Silva C."/>
            <person name="Gautier A."/>
            <person name="Giraud C."/>
            <person name="Giraud T."/>
            <person name="Gonzalez C."/>
            <person name="Grossetete S."/>
            <person name="Guldener U."/>
            <person name="Henrissat B."/>
            <person name="Howlett B.J."/>
            <person name="Kodira C."/>
            <person name="Kretschmer M."/>
            <person name="Lappartient A."/>
            <person name="Leroch M."/>
            <person name="Levis C."/>
            <person name="Mauceli E."/>
            <person name="Neuveglise C."/>
            <person name="Oeser B."/>
            <person name="Pearson M."/>
            <person name="Poulain J."/>
            <person name="Poussereau N."/>
            <person name="Quesneville H."/>
            <person name="Rascle C."/>
            <person name="Schumacher J."/>
            <person name="Segurens B."/>
            <person name="Sexton A."/>
            <person name="Silva E."/>
            <person name="Sirven C."/>
            <person name="Soanes D.M."/>
            <person name="Talbot N.J."/>
            <person name="Templeton M."/>
            <person name="Yandava C."/>
            <person name="Yarden O."/>
            <person name="Zeng Q."/>
            <person name="Rollins J.A."/>
            <person name="Lebrun M.H."/>
            <person name="Dickman M."/>
        </authorList>
    </citation>
    <scope>NUCLEOTIDE SEQUENCE [LARGE SCALE GENOMIC DNA]</scope>
    <source>
        <strain evidence="2 3">B05.10</strain>
    </source>
</reference>
<evidence type="ECO:0000313" key="2">
    <source>
        <dbReference type="EMBL" id="ATZ58769.1"/>
    </source>
</evidence>
<reference evidence="2" key="4">
    <citation type="submission" date="2017-12" db="EMBL/GenBank/DDBJ databases">
        <authorList>
            <person name="van Kan J."/>
        </authorList>
    </citation>
    <scope>NUCLEOTIDE SEQUENCE</scope>
    <source>
        <strain evidence="2">B05.10</strain>
    </source>
</reference>
<dbReference type="AlphaFoldDB" id="A0A384K7J4"/>
<reference evidence="2 3" key="2">
    <citation type="journal article" date="2012" name="Eukaryot. Cell">
        <title>Genome update of Botrytis cinerea strains B05.10 and T4.</title>
        <authorList>
            <person name="Staats M."/>
            <person name="van Kan J.A."/>
        </authorList>
    </citation>
    <scope>NUCLEOTIDE SEQUENCE [LARGE SCALE GENOMIC DNA]</scope>
    <source>
        <strain evidence="2 3">B05.10</strain>
    </source>
</reference>
<gene>
    <name evidence="2" type="ORF">BCIN_16g04610</name>
</gene>
<proteinExistence type="predicted"/>
<reference evidence="2 3" key="3">
    <citation type="journal article" date="2017" name="Mol. Plant Pathol.">
        <title>A gapless genome sequence of the fungus Botrytis cinerea.</title>
        <authorList>
            <person name="Van Kan J.A."/>
            <person name="Stassen J.H."/>
            <person name="Mosbach A."/>
            <person name="Van Der Lee T.A."/>
            <person name="Faino L."/>
            <person name="Farmer A.D."/>
            <person name="Papasotiriou D.G."/>
            <person name="Zhou S."/>
            <person name="Seidl M.F."/>
            <person name="Cottam E."/>
            <person name="Edel D."/>
            <person name="Hahn M."/>
            <person name="Schwartz D.C."/>
            <person name="Dietrich R.A."/>
            <person name="Widdison S."/>
            <person name="Scalliet G."/>
        </authorList>
    </citation>
    <scope>NUCLEOTIDE SEQUENCE [LARGE SCALE GENOMIC DNA]</scope>
    <source>
        <strain evidence="2 3">B05.10</strain>
    </source>
</reference>
<accession>A0A384K7J4</accession>
<keyword evidence="1" id="KW-1133">Transmembrane helix</keyword>
<sequence>MDNNHGTNRPGTENHDILTGHVLKPSKFLSALRVLQLLLALAILGLAGFVVTFIGYSGAILDLFVVCSSFIYLFPALSSSVVKFLTNVPDTGQRNNSHNLLYSCFHPPFHGHLQLLGHRLP</sequence>
<dbReference type="GeneID" id="5429680"/>
<dbReference type="RefSeq" id="XP_024554000.1">
    <property type="nucleotide sequence ID" value="XM_024698181.1"/>
</dbReference>
<evidence type="ECO:0000256" key="1">
    <source>
        <dbReference type="SAM" id="Phobius"/>
    </source>
</evidence>
<feature type="transmembrane region" description="Helical" evidence="1">
    <location>
        <begin position="63"/>
        <end position="85"/>
    </location>
</feature>
<dbReference type="EMBL" id="CP009820">
    <property type="protein sequence ID" value="ATZ58769.1"/>
    <property type="molecule type" value="Genomic_DNA"/>
</dbReference>
<dbReference type="RefSeq" id="XP_024553998.1">
    <property type="nucleotide sequence ID" value="XM_024698183.1"/>
</dbReference>
<dbReference type="OrthoDB" id="5325022at2759"/>
<keyword evidence="1" id="KW-0472">Membrane</keyword>
<dbReference type="VEuPathDB" id="FungiDB:Bcin16g04610"/>
<name>A0A384K7J4_BOTFB</name>
<keyword evidence="3" id="KW-1185">Reference proteome</keyword>
<keyword evidence="1" id="KW-0812">Transmembrane</keyword>
<protein>
    <submittedName>
        <fullName evidence="2">Uncharacterized protein</fullName>
    </submittedName>
</protein>